<keyword evidence="2" id="KW-1185">Reference proteome</keyword>
<dbReference type="EMBL" id="CP014327">
    <property type="protein sequence ID" value="AML53164.1"/>
    <property type="molecule type" value="Genomic_DNA"/>
</dbReference>
<protein>
    <submittedName>
        <fullName evidence="1">Uncharacterized protein</fullName>
    </submittedName>
</protein>
<dbReference type="RefSeq" id="WP_039000491.1">
    <property type="nucleotide sequence ID" value="NZ_CP014327.1"/>
</dbReference>
<evidence type="ECO:0000313" key="1">
    <source>
        <dbReference type="EMBL" id="AML53164.1"/>
    </source>
</evidence>
<dbReference type="Proteomes" id="UP000070371">
    <property type="component" value="Chromosome"/>
</dbReference>
<reference evidence="1 2" key="1">
    <citation type="submission" date="2016-02" db="EMBL/GenBank/DDBJ databases">
        <title>Complete genome sequence of Halocynthiibacter arcticus PAMC 20958t from arctic marine sediment.</title>
        <authorList>
            <person name="Lee Y.M."/>
            <person name="Baek K."/>
            <person name="Lee H.K."/>
            <person name="Shin S.C."/>
        </authorList>
    </citation>
    <scope>NUCLEOTIDE SEQUENCE [LARGE SCALE GENOMIC DNA]</scope>
    <source>
        <strain evidence="1">PAMC 20958</strain>
    </source>
</reference>
<evidence type="ECO:0000313" key="2">
    <source>
        <dbReference type="Proteomes" id="UP000070371"/>
    </source>
</evidence>
<gene>
    <name evidence="1" type="ORF">RC74_19600</name>
</gene>
<sequence length="95" mass="10561">MSNDRLTLPAGWEAPVNPKALEKELLAELTSDHLLYGHTARAIAQSSESDEAVFMFTGETEFMAIVALTWEEAPIKDQPEFEKISGISELEGFFD</sequence>
<name>A0A126V4C5_9RHOB</name>
<proteinExistence type="predicted"/>
<dbReference type="KEGG" id="hat:RC74_19600"/>
<accession>A0A126V4C5</accession>
<organism evidence="1 2">
    <name type="scientific">Falsihalocynthiibacter arcticus</name>
    <dbReference type="NCBI Taxonomy" id="1579316"/>
    <lineage>
        <taxon>Bacteria</taxon>
        <taxon>Pseudomonadati</taxon>
        <taxon>Pseudomonadota</taxon>
        <taxon>Alphaproteobacteria</taxon>
        <taxon>Rhodobacterales</taxon>
        <taxon>Roseobacteraceae</taxon>
        <taxon>Falsihalocynthiibacter</taxon>
    </lineage>
</organism>
<dbReference type="AlphaFoldDB" id="A0A126V4C5"/>